<evidence type="ECO:0000256" key="6">
    <source>
        <dbReference type="ARBA" id="ARBA00022989"/>
    </source>
</evidence>
<evidence type="ECO:0000256" key="3">
    <source>
        <dbReference type="ARBA" id="ARBA00022448"/>
    </source>
</evidence>
<keyword evidence="6 8" id="KW-1133">Transmembrane helix</keyword>
<evidence type="ECO:0000259" key="9">
    <source>
        <dbReference type="PROSITE" id="PS50928"/>
    </source>
</evidence>
<evidence type="ECO:0000313" key="10">
    <source>
        <dbReference type="EMBL" id="PZF75349.1"/>
    </source>
</evidence>
<keyword evidence="7 8" id="KW-0472">Membrane</keyword>
<dbReference type="RefSeq" id="WP_111200055.1">
    <property type="nucleotide sequence ID" value="NZ_QKVK01000011.1"/>
</dbReference>
<dbReference type="CDD" id="cd06261">
    <property type="entry name" value="TM_PBP2"/>
    <property type="match status" value="1"/>
</dbReference>
<dbReference type="InterPro" id="IPR035906">
    <property type="entry name" value="MetI-like_sf"/>
</dbReference>
<feature type="domain" description="ABC transmembrane type-1" evidence="9">
    <location>
        <begin position="61"/>
        <end position="267"/>
    </location>
</feature>
<evidence type="ECO:0000313" key="11">
    <source>
        <dbReference type="Proteomes" id="UP000248795"/>
    </source>
</evidence>
<name>A0A2W2BGR4_9HYPH</name>
<dbReference type="PANTHER" id="PTHR42929:SF5">
    <property type="entry name" value="ABC TRANSPORTER PERMEASE PROTEIN"/>
    <property type="match status" value="1"/>
</dbReference>
<evidence type="ECO:0000256" key="8">
    <source>
        <dbReference type="RuleBase" id="RU363032"/>
    </source>
</evidence>
<dbReference type="Gene3D" id="1.10.3720.10">
    <property type="entry name" value="MetI-like"/>
    <property type="match status" value="1"/>
</dbReference>
<dbReference type="InterPro" id="IPR000515">
    <property type="entry name" value="MetI-like"/>
</dbReference>
<comment type="similarity">
    <text evidence="2">Belongs to the binding-protein-dependent transport system permease family. CysTW subfamily.</text>
</comment>
<keyword evidence="3 8" id="KW-0813">Transport</keyword>
<dbReference type="GO" id="GO:0055085">
    <property type="term" value="P:transmembrane transport"/>
    <property type="evidence" value="ECO:0007669"/>
    <property type="project" value="InterPro"/>
</dbReference>
<comment type="subcellular location">
    <subcellularLocation>
        <location evidence="1 8">Cell membrane</location>
        <topology evidence="1 8">Multi-pass membrane protein</topology>
    </subcellularLocation>
</comment>
<protein>
    <submittedName>
        <fullName evidence="10">ABC transporter permease</fullName>
    </submittedName>
</protein>
<dbReference type="Proteomes" id="UP000248795">
    <property type="component" value="Unassembled WGS sequence"/>
</dbReference>
<gene>
    <name evidence="10" type="ORF">DK847_18640</name>
</gene>
<feature type="transmembrane region" description="Helical" evidence="8">
    <location>
        <begin position="64"/>
        <end position="87"/>
    </location>
</feature>
<feature type="transmembrane region" description="Helical" evidence="8">
    <location>
        <begin position="244"/>
        <end position="267"/>
    </location>
</feature>
<keyword evidence="11" id="KW-1185">Reference proteome</keyword>
<feature type="transmembrane region" description="Helical" evidence="8">
    <location>
        <begin position="99"/>
        <end position="119"/>
    </location>
</feature>
<dbReference type="SUPFAM" id="SSF161098">
    <property type="entry name" value="MetI-like"/>
    <property type="match status" value="1"/>
</dbReference>
<keyword evidence="4" id="KW-1003">Cell membrane</keyword>
<feature type="transmembrane region" description="Helical" evidence="8">
    <location>
        <begin position="203"/>
        <end position="224"/>
    </location>
</feature>
<accession>A0A2W2BGR4</accession>
<dbReference type="AlphaFoldDB" id="A0A2W2BGR4"/>
<organism evidence="10 11">
    <name type="scientific">Aestuariivirga litoralis</name>
    <dbReference type="NCBI Taxonomy" id="2650924"/>
    <lineage>
        <taxon>Bacteria</taxon>
        <taxon>Pseudomonadati</taxon>
        <taxon>Pseudomonadota</taxon>
        <taxon>Alphaproteobacteria</taxon>
        <taxon>Hyphomicrobiales</taxon>
        <taxon>Aestuariivirgaceae</taxon>
        <taxon>Aestuariivirga</taxon>
    </lineage>
</organism>
<evidence type="ECO:0000256" key="5">
    <source>
        <dbReference type="ARBA" id="ARBA00022692"/>
    </source>
</evidence>
<dbReference type="Pfam" id="PF00528">
    <property type="entry name" value="BPD_transp_1"/>
    <property type="match status" value="1"/>
</dbReference>
<evidence type="ECO:0000256" key="1">
    <source>
        <dbReference type="ARBA" id="ARBA00004651"/>
    </source>
</evidence>
<dbReference type="PANTHER" id="PTHR42929">
    <property type="entry name" value="INNER MEMBRANE ABC TRANSPORTER PERMEASE PROTEIN YDCU-RELATED-RELATED"/>
    <property type="match status" value="1"/>
</dbReference>
<evidence type="ECO:0000256" key="2">
    <source>
        <dbReference type="ARBA" id="ARBA00007069"/>
    </source>
</evidence>
<reference evidence="11" key="1">
    <citation type="submission" date="2018-06" db="EMBL/GenBank/DDBJ databases">
        <title>Aestuariibacter litoralis strain KCTC 52945T.</title>
        <authorList>
            <person name="Li X."/>
            <person name="Salam N."/>
            <person name="Li J.-L."/>
            <person name="Chen Y.-M."/>
            <person name="Yang Z.-W."/>
            <person name="Zhang L.-Y."/>
            <person name="Han M.-X."/>
            <person name="Xiao M."/>
            <person name="Li W.-J."/>
        </authorList>
    </citation>
    <scope>NUCLEOTIDE SEQUENCE [LARGE SCALE GENOMIC DNA]</scope>
    <source>
        <strain evidence="11">KCTC 52945</strain>
    </source>
</reference>
<dbReference type="GO" id="GO:0005886">
    <property type="term" value="C:plasma membrane"/>
    <property type="evidence" value="ECO:0007669"/>
    <property type="project" value="UniProtKB-SubCell"/>
</dbReference>
<dbReference type="PROSITE" id="PS50928">
    <property type="entry name" value="ABC_TM1"/>
    <property type="match status" value="1"/>
</dbReference>
<proteinExistence type="inferred from homology"/>
<feature type="transmembrane region" description="Helical" evidence="8">
    <location>
        <begin position="12"/>
        <end position="35"/>
    </location>
</feature>
<comment type="caution">
    <text evidence="10">The sequence shown here is derived from an EMBL/GenBank/DDBJ whole genome shotgun (WGS) entry which is preliminary data.</text>
</comment>
<keyword evidence="5 8" id="KW-0812">Transmembrane</keyword>
<evidence type="ECO:0000256" key="7">
    <source>
        <dbReference type="ARBA" id="ARBA00023136"/>
    </source>
</evidence>
<dbReference type="EMBL" id="QKVK01000011">
    <property type="protein sequence ID" value="PZF75349.1"/>
    <property type="molecule type" value="Genomic_DNA"/>
</dbReference>
<sequence length="282" mass="30970">MNTRRFTFNPYWLLVAPAVLLVLALYVAPIVNVLLLSVTDPKPGLGNYAKIFESDTVANLIWRTIRLCLITTVAAVTLGYIVSYAMLHALAGVRRRMMSILLISFWISVLVRSFAWLMLLGHNGLLNDMLLRLGIIAEPLPLMRNELGVLIGMTEYMLPYAILPLLANMQGIDPRVSSASRSLGASHAQTFFRVFLPLTRPGIIAAALLVFISSLGFYVTPAILGGGKVQMIAEYISVQLLVTVRWGVAAMLATLMIASVLVLMYVLNRFMKLSVVFGGAAR</sequence>
<evidence type="ECO:0000256" key="4">
    <source>
        <dbReference type="ARBA" id="ARBA00022475"/>
    </source>
</evidence>